<organism evidence="1 2">
    <name type="scientific">Acer saccharum</name>
    <name type="common">Sugar maple</name>
    <dbReference type="NCBI Taxonomy" id="4024"/>
    <lineage>
        <taxon>Eukaryota</taxon>
        <taxon>Viridiplantae</taxon>
        <taxon>Streptophyta</taxon>
        <taxon>Embryophyta</taxon>
        <taxon>Tracheophyta</taxon>
        <taxon>Spermatophyta</taxon>
        <taxon>Magnoliopsida</taxon>
        <taxon>eudicotyledons</taxon>
        <taxon>Gunneridae</taxon>
        <taxon>Pentapetalae</taxon>
        <taxon>rosids</taxon>
        <taxon>malvids</taxon>
        <taxon>Sapindales</taxon>
        <taxon>Sapindaceae</taxon>
        <taxon>Hippocastanoideae</taxon>
        <taxon>Acereae</taxon>
        <taxon>Acer</taxon>
    </lineage>
</organism>
<evidence type="ECO:0000313" key="1">
    <source>
        <dbReference type="EMBL" id="KAK0607084.1"/>
    </source>
</evidence>
<sequence length="290" mass="30322">MVQPIPVSNWKTDSDVEIVGLVDRDNSGLGEVSGGVSTSYAGPIVASNQVQLDTALMGTVPDGIIDGSVPNDTVMLQLVEEAVGFNDLESAKDCINGNQSAGAMCGKLVTEMSEPGSVPACVSSSDQVAEGFAFSQSGEAVEVGITDEKIKVFASEVICGERSRSVKSLPPDGEAPAIPNWAGPEALHSISPEVVGPNNSLVVDGPNNTPSLVSHGAVDRPSGRIRVCGKRKYGSREGNEVLDERISRKLSGFSTLEDDGQWPLLASTHFRPVGDAITARQTNNIFIDGS</sequence>
<dbReference type="AlphaFoldDB" id="A0AA39TDL0"/>
<dbReference type="Proteomes" id="UP001168877">
    <property type="component" value="Unassembled WGS sequence"/>
</dbReference>
<dbReference type="EMBL" id="JAUESC010000001">
    <property type="protein sequence ID" value="KAK0607084.1"/>
    <property type="molecule type" value="Genomic_DNA"/>
</dbReference>
<accession>A0AA39TDL0</accession>
<reference evidence="1" key="2">
    <citation type="submission" date="2023-06" db="EMBL/GenBank/DDBJ databases">
        <authorList>
            <person name="Swenson N.G."/>
            <person name="Wegrzyn J.L."/>
            <person name="Mcevoy S.L."/>
        </authorList>
    </citation>
    <scope>NUCLEOTIDE SEQUENCE</scope>
    <source>
        <strain evidence="1">NS2018</strain>
        <tissue evidence="1">Leaf</tissue>
    </source>
</reference>
<gene>
    <name evidence="1" type="ORF">LWI29_009049</name>
</gene>
<name>A0AA39TDL0_ACESA</name>
<proteinExistence type="predicted"/>
<evidence type="ECO:0000313" key="2">
    <source>
        <dbReference type="Proteomes" id="UP001168877"/>
    </source>
</evidence>
<comment type="caution">
    <text evidence="1">The sequence shown here is derived from an EMBL/GenBank/DDBJ whole genome shotgun (WGS) entry which is preliminary data.</text>
</comment>
<protein>
    <submittedName>
        <fullName evidence="1">Uncharacterized protein</fullName>
    </submittedName>
</protein>
<keyword evidence="2" id="KW-1185">Reference proteome</keyword>
<reference evidence="1" key="1">
    <citation type="journal article" date="2022" name="Plant J.">
        <title>Strategies of tolerance reflected in two North American maple genomes.</title>
        <authorList>
            <person name="McEvoy S.L."/>
            <person name="Sezen U.U."/>
            <person name="Trouern-Trend A."/>
            <person name="McMahon S.M."/>
            <person name="Schaberg P.G."/>
            <person name="Yang J."/>
            <person name="Wegrzyn J.L."/>
            <person name="Swenson N.G."/>
        </authorList>
    </citation>
    <scope>NUCLEOTIDE SEQUENCE</scope>
    <source>
        <strain evidence="1">NS2018</strain>
    </source>
</reference>